<dbReference type="GO" id="GO:0031388">
    <property type="term" value="P:organic acid phosphorylation"/>
    <property type="evidence" value="ECO:0007669"/>
    <property type="project" value="UniProtKB-UniRule"/>
</dbReference>
<comment type="similarity">
    <text evidence="1 4">Belongs to the glycerate kinase type-1 family.</text>
</comment>
<reference evidence="5 6" key="1">
    <citation type="submission" date="2020-04" db="EMBL/GenBank/DDBJ databases">
        <title>Genome sequencing of novel species.</title>
        <authorList>
            <person name="Heo J."/>
            <person name="Kim S.-J."/>
            <person name="Kim J.-S."/>
            <person name="Hong S.-B."/>
            <person name="Kwon S.-W."/>
        </authorList>
    </citation>
    <scope>NUCLEOTIDE SEQUENCE [LARGE SCALE GENOMIC DNA]</scope>
    <source>
        <strain evidence="5 6">MFER-1</strain>
    </source>
</reference>
<dbReference type="RefSeq" id="WP_169282619.1">
    <property type="nucleotide sequence ID" value="NZ_CP051680.1"/>
</dbReference>
<dbReference type="InterPro" id="IPR018193">
    <property type="entry name" value="Glyc_kinase_flavodox-like_fold"/>
</dbReference>
<dbReference type="InterPro" id="IPR018197">
    <property type="entry name" value="Glycerate_kinase_RE-like"/>
</dbReference>
<keyword evidence="6" id="KW-1185">Reference proteome</keyword>
<dbReference type="Pfam" id="PF02595">
    <property type="entry name" value="Gly_kinase"/>
    <property type="match status" value="1"/>
</dbReference>
<evidence type="ECO:0000313" key="6">
    <source>
        <dbReference type="Proteomes" id="UP000502248"/>
    </source>
</evidence>
<keyword evidence="3 4" id="KW-0418">Kinase</keyword>
<proteinExistence type="inferred from homology"/>
<evidence type="ECO:0000256" key="2">
    <source>
        <dbReference type="ARBA" id="ARBA00022679"/>
    </source>
</evidence>
<evidence type="ECO:0000313" key="5">
    <source>
        <dbReference type="EMBL" id="QJD86370.1"/>
    </source>
</evidence>
<dbReference type="PANTHER" id="PTHR21599:SF0">
    <property type="entry name" value="GLYCERATE KINASE"/>
    <property type="match status" value="1"/>
</dbReference>
<dbReference type="KEGG" id="cheb:HH215_26530"/>
<protein>
    <submittedName>
        <fullName evidence="5">Glycerate kinase</fullName>
    </submittedName>
</protein>
<evidence type="ECO:0000256" key="3">
    <source>
        <dbReference type="ARBA" id="ARBA00022777"/>
    </source>
</evidence>
<dbReference type="PIRSF" id="PIRSF006078">
    <property type="entry name" value="GlxK"/>
    <property type="match status" value="1"/>
</dbReference>
<evidence type="ECO:0000256" key="1">
    <source>
        <dbReference type="ARBA" id="ARBA00006284"/>
    </source>
</evidence>
<dbReference type="AlphaFoldDB" id="A0A7Z2VP24"/>
<dbReference type="SUPFAM" id="SSF110738">
    <property type="entry name" value="Glycerate kinase I"/>
    <property type="match status" value="1"/>
</dbReference>
<dbReference type="PANTHER" id="PTHR21599">
    <property type="entry name" value="GLYCERATE KINASE"/>
    <property type="match status" value="1"/>
</dbReference>
<dbReference type="NCBIfam" id="TIGR00045">
    <property type="entry name" value="glycerate kinase"/>
    <property type="match status" value="1"/>
</dbReference>
<dbReference type="Gene3D" id="3.40.50.10350">
    <property type="entry name" value="Glycerate kinase, domain 1"/>
    <property type="match status" value="1"/>
</dbReference>
<keyword evidence="2 4" id="KW-0808">Transferase</keyword>
<dbReference type="Gene3D" id="3.90.1510.10">
    <property type="entry name" value="Glycerate kinase, domain 2"/>
    <property type="match status" value="1"/>
</dbReference>
<dbReference type="GO" id="GO:0008887">
    <property type="term" value="F:glycerate kinase activity"/>
    <property type="evidence" value="ECO:0007669"/>
    <property type="project" value="UniProtKB-UniRule"/>
</dbReference>
<dbReference type="EMBL" id="CP051680">
    <property type="protein sequence ID" value="QJD86370.1"/>
    <property type="molecule type" value="Genomic_DNA"/>
</dbReference>
<sequence>MKYVIAPDSFKESLTASQVAQTISDAIRSVNPDASIVRVPMADGGEGTVEALIEAAQGTLHAADVTGPSGERCSAGYGKIKYAINGGAERGTAVLEAATLFGLSMIANDKRDPYLTTTRGMGELIVQLLDQGIRSFIIGLGGSGTNDGGMGLLAALGVRFLDEKGNLLAGYGRDLAPLHSVDMERLDARLSECEILVASDVQNPLCGKEGASAVYGPQKGATPDQVEALDRALNRYAGMLEESTGSSFRDRPGAGAAGGAGFALLMIGAKIMPGAELIGSAANLRSKMNGADWVITGEGKSDNQTLFGKLPMYVARLAKESGIRTLLISGSLGSQSEQLGKEFAACFACVPRPMPLSECLEQAESNLYQTAINVIRLVDGNGHGQSSPNALRGKG</sequence>
<organism evidence="5 6">
    <name type="scientific">Cohnella herbarum</name>
    <dbReference type="NCBI Taxonomy" id="2728023"/>
    <lineage>
        <taxon>Bacteria</taxon>
        <taxon>Bacillati</taxon>
        <taxon>Bacillota</taxon>
        <taxon>Bacilli</taxon>
        <taxon>Bacillales</taxon>
        <taxon>Paenibacillaceae</taxon>
        <taxon>Cohnella</taxon>
    </lineage>
</organism>
<gene>
    <name evidence="5" type="ORF">HH215_26530</name>
</gene>
<evidence type="ECO:0000256" key="4">
    <source>
        <dbReference type="PIRNR" id="PIRNR006078"/>
    </source>
</evidence>
<name>A0A7Z2VP24_9BACL</name>
<dbReference type="InterPro" id="IPR036129">
    <property type="entry name" value="Glycerate_kinase_sf"/>
</dbReference>
<dbReference type="InterPro" id="IPR004381">
    <property type="entry name" value="Glycerate_kinase"/>
</dbReference>
<accession>A0A7Z2VP24</accession>
<dbReference type="Proteomes" id="UP000502248">
    <property type="component" value="Chromosome"/>
</dbReference>